<evidence type="ECO:0000256" key="7">
    <source>
        <dbReference type="ARBA" id="ARBA00023128"/>
    </source>
</evidence>
<evidence type="ECO:0000256" key="3">
    <source>
        <dbReference type="ARBA" id="ARBA00007224"/>
    </source>
</evidence>
<name>A0A643BUI4_BALPH</name>
<dbReference type="PANTHER" id="PTHR14360:SF11">
    <property type="entry name" value="MITOCHONDRIAL CALCIUM UNIPORTER REGULATOR 1"/>
    <property type="match status" value="1"/>
</dbReference>
<dbReference type="Proteomes" id="UP000437017">
    <property type="component" value="Unassembled WGS sequence"/>
</dbReference>
<dbReference type="OrthoDB" id="889336at2759"/>
<dbReference type="AlphaFoldDB" id="A0A643BUI4"/>
<keyword evidence="8" id="KW-0472">Membrane</keyword>
<reference evidence="9 10" key="1">
    <citation type="journal article" date="2019" name="PLoS ONE">
        <title>Genomic analyses reveal an absence of contemporary introgressive admixture between fin whales and blue whales, despite known hybrids.</title>
        <authorList>
            <person name="Westbury M.V."/>
            <person name="Petersen B."/>
            <person name="Lorenzen E.D."/>
        </authorList>
    </citation>
    <scope>NUCLEOTIDE SEQUENCE [LARGE SCALE GENOMIC DNA]</scope>
    <source>
        <strain evidence="9">FinWhale-01</strain>
    </source>
</reference>
<evidence type="ECO:0000313" key="10">
    <source>
        <dbReference type="Proteomes" id="UP000437017"/>
    </source>
</evidence>
<dbReference type="GO" id="GO:0005743">
    <property type="term" value="C:mitochondrial inner membrane"/>
    <property type="evidence" value="ECO:0007669"/>
    <property type="project" value="TreeGrafter"/>
</dbReference>
<dbReference type="PANTHER" id="PTHR14360">
    <property type="entry name" value="PROTEIN FMP32, MITOCHONDRIAL"/>
    <property type="match status" value="1"/>
</dbReference>
<proteinExistence type="inferred from homology"/>
<evidence type="ECO:0000256" key="1">
    <source>
        <dbReference type="ARBA" id="ARBA00004173"/>
    </source>
</evidence>
<dbReference type="GO" id="GO:0036444">
    <property type="term" value="P:calcium import into the mitochondrion"/>
    <property type="evidence" value="ECO:0007669"/>
    <property type="project" value="TreeGrafter"/>
</dbReference>
<evidence type="ECO:0000256" key="6">
    <source>
        <dbReference type="ARBA" id="ARBA00023054"/>
    </source>
</evidence>
<evidence type="ECO:0000256" key="8">
    <source>
        <dbReference type="ARBA" id="ARBA00023136"/>
    </source>
</evidence>
<dbReference type="Gene3D" id="1.20.5.340">
    <property type="match status" value="1"/>
</dbReference>
<evidence type="ECO:0000256" key="2">
    <source>
        <dbReference type="ARBA" id="ARBA00004370"/>
    </source>
</evidence>
<dbReference type="InterPro" id="IPR024461">
    <property type="entry name" value="CCDC90-like"/>
</dbReference>
<protein>
    <submittedName>
        <fullName evidence="9">Uncharacterized protein</fullName>
    </submittedName>
</protein>
<accession>A0A643BUI4</accession>
<evidence type="ECO:0000313" key="9">
    <source>
        <dbReference type="EMBL" id="KAB0391602.1"/>
    </source>
</evidence>
<evidence type="ECO:0000256" key="5">
    <source>
        <dbReference type="ARBA" id="ARBA00022989"/>
    </source>
</evidence>
<dbReference type="EMBL" id="SGJD01004408">
    <property type="protein sequence ID" value="KAB0391602.1"/>
    <property type="molecule type" value="Genomic_DNA"/>
</dbReference>
<keyword evidence="5" id="KW-1133">Transmembrane helix</keyword>
<sequence>MQQDIILRQIMSQVANVKKDMIIMKTSKFPSFKAENEKMKLELYQLKQVMDEVIKIRTDTKLDFNVEKSRIKELYSLNKRKLLVMRTEIVILHLSKIRPPFR</sequence>
<organism evidence="9 10">
    <name type="scientific">Balaenoptera physalus</name>
    <name type="common">Fin whale</name>
    <name type="synonym">Balaena physalus</name>
    <dbReference type="NCBI Taxonomy" id="9770"/>
    <lineage>
        <taxon>Eukaryota</taxon>
        <taxon>Metazoa</taxon>
        <taxon>Chordata</taxon>
        <taxon>Craniata</taxon>
        <taxon>Vertebrata</taxon>
        <taxon>Euteleostomi</taxon>
        <taxon>Mammalia</taxon>
        <taxon>Eutheria</taxon>
        <taxon>Laurasiatheria</taxon>
        <taxon>Artiodactyla</taxon>
        <taxon>Whippomorpha</taxon>
        <taxon>Cetacea</taxon>
        <taxon>Mysticeti</taxon>
        <taxon>Balaenopteridae</taxon>
        <taxon>Balaenoptera</taxon>
    </lineage>
</organism>
<comment type="similarity">
    <text evidence="3">Belongs to the CCDC90 family.</text>
</comment>
<evidence type="ECO:0000256" key="4">
    <source>
        <dbReference type="ARBA" id="ARBA00022692"/>
    </source>
</evidence>
<comment type="caution">
    <text evidence="9">The sequence shown here is derived from an EMBL/GenBank/DDBJ whole genome shotgun (WGS) entry which is preliminary data.</text>
</comment>
<comment type="subcellular location">
    <subcellularLocation>
        <location evidence="2">Membrane</location>
    </subcellularLocation>
    <subcellularLocation>
        <location evidence="1">Mitochondrion</location>
    </subcellularLocation>
</comment>
<keyword evidence="4" id="KW-0812">Transmembrane</keyword>
<dbReference type="GO" id="GO:0051561">
    <property type="term" value="P:positive regulation of mitochondrial calcium ion concentration"/>
    <property type="evidence" value="ECO:0007669"/>
    <property type="project" value="TreeGrafter"/>
</dbReference>
<gene>
    <name evidence="9" type="ORF">E2I00_015174</name>
</gene>
<keyword evidence="6" id="KW-0175">Coiled coil</keyword>
<keyword evidence="10" id="KW-1185">Reference proteome</keyword>
<dbReference type="Pfam" id="PF07798">
    <property type="entry name" value="CCDC90-like"/>
    <property type="match status" value="1"/>
</dbReference>
<keyword evidence="7" id="KW-0496">Mitochondrion</keyword>